<dbReference type="CDD" id="cd00291">
    <property type="entry name" value="SirA_YedF_YeeD"/>
    <property type="match status" value="1"/>
</dbReference>
<dbReference type="PROSITE" id="PS01148">
    <property type="entry name" value="UPF0033"/>
    <property type="match status" value="1"/>
</dbReference>
<dbReference type="InterPro" id="IPR027396">
    <property type="entry name" value="DsrEFH-like"/>
</dbReference>
<evidence type="ECO:0000313" key="2">
    <source>
        <dbReference type="EMBL" id="SUE34867.1"/>
    </source>
</evidence>
<dbReference type="InterPro" id="IPR036868">
    <property type="entry name" value="TusA-like_sf"/>
</dbReference>
<dbReference type="STRING" id="880526.GCA_000427365_01714"/>
<organism evidence="2 3">
    <name type="scientific">Rikenella microfusus</name>
    <dbReference type="NCBI Taxonomy" id="28139"/>
    <lineage>
        <taxon>Bacteria</taxon>
        <taxon>Pseudomonadati</taxon>
        <taxon>Bacteroidota</taxon>
        <taxon>Bacteroidia</taxon>
        <taxon>Bacteroidales</taxon>
        <taxon>Rikenellaceae</taxon>
        <taxon>Rikenella</taxon>
    </lineage>
</organism>
<evidence type="ECO:0000259" key="1">
    <source>
        <dbReference type="PROSITE" id="PS01148"/>
    </source>
</evidence>
<dbReference type="Gene3D" id="3.30.110.40">
    <property type="entry name" value="TusA-like domain"/>
    <property type="match status" value="1"/>
</dbReference>
<dbReference type="Pfam" id="PF01206">
    <property type="entry name" value="TusA"/>
    <property type="match status" value="1"/>
</dbReference>
<dbReference type="AlphaFoldDB" id="A0A379MVJ8"/>
<dbReference type="Proteomes" id="UP000255233">
    <property type="component" value="Unassembled WGS sequence"/>
</dbReference>
<dbReference type="NCBIfam" id="TIGR03527">
    <property type="entry name" value="selenium_YedF"/>
    <property type="match status" value="1"/>
</dbReference>
<proteinExistence type="predicted"/>
<dbReference type="SUPFAM" id="SSF64307">
    <property type="entry name" value="SirA-like"/>
    <property type="match status" value="1"/>
</dbReference>
<dbReference type="InterPro" id="IPR003787">
    <property type="entry name" value="Sulphur_relay_DsrE/F-like"/>
</dbReference>
<dbReference type="InterPro" id="IPR019870">
    <property type="entry name" value="Se_metab_YedF"/>
</dbReference>
<dbReference type="EMBL" id="UGVL01000001">
    <property type="protein sequence ID" value="SUE34867.1"/>
    <property type="molecule type" value="Genomic_DNA"/>
</dbReference>
<gene>
    <name evidence="2" type="ORF">NCTC11190_02104</name>
</gene>
<dbReference type="RefSeq" id="WP_027291347.1">
    <property type="nucleotide sequence ID" value="NZ_CANTWR010000030.1"/>
</dbReference>
<dbReference type="OrthoDB" id="9801500at2"/>
<sequence>MKTIDTRGRLCPEPLIMTKRAISGAGPGDEFEVLTDNPTALSNLKSYLTELGIVFRTEGDTVRFVLAGVPSGAAAGTPDPVCGTPSRSVPVSGHGDYCVAVSSDRMGSGNDELGRILLRAFINALGDAGRLPAYLLFYNGGIHLALEGSDTVAALKELERRGVKILVCGTCLDFYDAKERLAVGTVSNMFKITEVLAGAGHVVYP</sequence>
<accession>A0A379MVJ8</accession>
<reference evidence="2 3" key="1">
    <citation type="submission" date="2018-06" db="EMBL/GenBank/DDBJ databases">
        <authorList>
            <consortium name="Pathogen Informatics"/>
            <person name="Doyle S."/>
        </authorList>
    </citation>
    <scope>NUCLEOTIDE SEQUENCE [LARGE SCALE GENOMIC DNA]</scope>
    <source>
        <strain evidence="2 3">NCTC11190</strain>
    </source>
</reference>
<feature type="domain" description="UPF0033" evidence="1">
    <location>
        <begin position="4"/>
        <end position="28"/>
    </location>
</feature>
<dbReference type="InterPro" id="IPR001455">
    <property type="entry name" value="TusA-like"/>
</dbReference>
<name>A0A379MVJ8_9BACT</name>
<dbReference type="Pfam" id="PF02635">
    <property type="entry name" value="DsrE"/>
    <property type="match status" value="1"/>
</dbReference>
<dbReference type="SUPFAM" id="SSF75169">
    <property type="entry name" value="DsrEFH-like"/>
    <property type="match status" value="1"/>
</dbReference>
<keyword evidence="3" id="KW-1185">Reference proteome</keyword>
<protein>
    <submittedName>
        <fullName evidence="2">Selenium metabolism protein YedF</fullName>
    </submittedName>
</protein>
<evidence type="ECO:0000313" key="3">
    <source>
        <dbReference type="Proteomes" id="UP000255233"/>
    </source>
</evidence>